<proteinExistence type="predicted"/>
<evidence type="ECO:0000256" key="1">
    <source>
        <dbReference type="SAM" id="MobiDB-lite"/>
    </source>
</evidence>
<sequence>MTVAAVLVLTAIFTSCRKDGTDPASSGSATVSKTEQTGETKPDGTSKPNETSKPEETTEPQPTENWVLATDYEFFDKDGNEVSPAPGGDPWSYFDYWTGWDDTQIYDSHGEGFYVTAKVNASRIKVGFGNGGGNAHTNIEIYVDGRLAATHRQNGWGEGYPDGLNQTDIIRVTPGEHTINVVAGTPAEEGWNGMCVNVIEYVYDENKPTPPTSDVLLPAVIVCMTAASAAVVLKKKHS</sequence>
<name>R6TDA9_9BACT</name>
<gene>
    <name evidence="2" type="ORF">BN580_00046</name>
</gene>
<comment type="caution">
    <text evidence="2">The sequence shown here is derived from an EMBL/GenBank/DDBJ whole genome shotgun (WGS) entry which is preliminary data.</text>
</comment>
<reference evidence="2" key="1">
    <citation type="submission" date="2012-11" db="EMBL/GenBank/DDBJ databases">
        <title>Dependencies among metagenomic species, viruses, plasmids and units of genetic variation.</title>
        <authorList>
            <person name="Nielsen H.B."/>
            <person name="Almeida M."/>
            <person name="Juncker A.S."/>
            <person name="Rasmussen S."/>
            <person name="Li J."/>
            <person name="Sunagawa S."/>
            <person name="Plichta D."/>
            <person name="Gautier L."/>
            <person name="Le Chatelier E."/>
            <person name="Peletier E."/>
            <person name="Bonde I."/>
            <person name="Nielsen T."/>
            <person name="Manichanh C."/>
            <person name="Arumugam M."/>
            <person name="Batto J."/>
            <person name="Santos M.B.Q.D."/>
            <person name="Blom N."/>
            <person name="Borruel N."/>
            <person name="Burgdorf K.S."/>
            <person name="Boumezbeur F."/>
            <person name="Casellas F."/>
            <person name="Dore J."/>
            <person name="Guarner F."/>
            <person name="Hansen T."/>
            <person name="Hildebrand F."/>
            <person name="Kaas R.S."/>
            <person name="Kennedy S."/>
            <person name="Kristiansen K."/>
            <person name="Kultima J.R."/>
            <person name="Leonard P."/>
            <person name="Levenez F."/>
            <person name="Lund O."/>
            <person name="Moumen B."/>
            <person name="Le Paslier D."/>
            <person name="Pons N."/>
            <person name="Pedersen O."/>
            <person name="Prifti E."/>
            <person name="Qin J."/>
            <person name="Raes J."/>
            <person name="Tap J."/>
            <person name="Tims S."/>
            <person name="Ussery D.W."/>
            <person name="Yamada T."/>
            <person name="MetaHit consortium"/>
            <person name="Renault P."/>
            <person name="Sicheritz-Ponten T."/>
            <person name="Bork P."/>
            <person name="Wang J."/>
            <person name="Brunak S."/>
            <person name="Ehrlich S.D."/>
        </authorList>
    </citation>
    <scope>NUCLEOTIDE SEQUENCE [LARGE SCALE GENOMIC DNA]</scope>
</reference>
<feature type="compositionally biased region" description="Polar residues" evidence="1">
    <location>
        <begin position="23"/>
        <end position="35"/>
    </location>
</feature>
<organism evidence="2 3">
    <name type="scientific">Candidatus Colimorpha enterica</name>
    <dbReference type="NCBI Taxonomy" id="3083063"/>
    <lineage>
        <taxon>Bacteria</taxon>
        <taxon>Pseudomonadati</taxon>
        <taxon>Bacteroidota</taxon>
        <taxon>Bacteroidia</taxon>
        <taxon>Bacteroidales</taxon>
        <taxon>Candidatus Colimorpha</taxon>
    </lineage>
</organism>
<dbReference type="AlphaFoldDB" id="R6TDA9"/>
<evidence type="ECO:0000313" key="2">
    <source>
        <dbReference type="EMBL" id="CDC71408.1"/>
    </source>
</evidence>
<evidence type="ECO:0000313" key="3">
    <source>
        <dbReference type="Proteomes" id="UP000017938"/>
    </source>
</evidence>
<dbReference type="EMBL" id="CBFW010000068">
    <property type="protein sequence ID" value="CDC71408.1"/>
    <property type="molecule type" value="Genomic_DNA"/>
</dbReference>
<feature type="region of interest" description="Disordered" evidence="1">
    <location>
        <begin position="17"/>
        <end position="65"/>
    </location>
</feature>
<accession>R6TDA9</accession>
<protein>
    <submittedName>
        <fullName evidence="2">Uncharacterized protein</fullName>
    </submittedName>
</protein>
<feature type="compositionally biased region" description="Basic and acidic residues" evidence="1">
    <location>
        <begin position="36"/>
        <end position="56"/>
    </location>
</feature>
<dbReference type="Proteomes" id="UP000017938">
    <property type="component" value="Unassembled WGS sequence"/>
</dbReference>